<evidence type="ECO:0000313" key="3">
    <source>
        <dbReference type="Proteomes" id="UP000094527"/>
    </source>
</evidence>
<dbReference type="AlphaFoldDB" id="A0A1D2N2H7"/>
<proteinExistence type="predicted"/>
<comment type="caution">
    <text evidence="2">The sequence shown here is derived from an EMBL/GenBank/DDBJ whole genome shotgun (WGS) entry which is preliminary data.</text>
</comment>
<dbReference type="EMBL" id="LJIJ01000279">
    <property type="protein sequence ID" value="ODM99472.1"/>
    <property type="molecule type" value="Genomic_DNA"/>
</dbReference>
<keyword evidence="3" id="KW-1185">Reference proteome</keyword>
<keyword evidence="1" id="KW-1133">Transmembrane helix</keyword>
<gene>
    <name evidence="2" type="ORF">Ocin01_07207</name>
</gene>
<dbReference type="Proteomes" id="UP000094527">
    <property type="component" value="Unassembled WGS sequence"/>
</dbReference>
<organism evidence="2 3">
    <name type="scientific">Orchesella cincta</name>
    <name type="common">Springtail</name>
    <name type="synonym">Podura cincta</name>
    <dbReference type="NCBI Taxonomy" id="48709"/>
    <lineage>
        <taxon>Eukaryota</taxon>
        <taxon>Metazoa</taxon>
        <taxon>Ecdysozoa</taxon>
        <taxon>Arthropoda</taxon>
        <taxon>Hexapoda</taxon>
        <taxon>Collembola</taxon>
        <taxon>Entomobryomorpha</taxon>
        <taxon>Entomobryoidea</taxon>
        <taxon>Orchesellidae</taxon>
        <taxon>Orchesellinae</taxon>
        <taxon>Orchesella</taxon>
    </lineage>
</organism>
<keyword evidence="1" id="KW-0812">Transmembrane</keyword>
<accession>A0A1D2N2H7</accession>
<protein>
    <submittedName>
        <fullName evidence="2">Uncharacterized protein</fullName>
    </submittedName>
</protein>
<evidence type="ECO:0000313" key="2">
    <source>
        <dbReference type="EMBL" id="ODM99472.1"/>
    </source>
</evidence>
<keyword evidence="1" id="KW-0472">Membrane</keyword>
<evidence type="ECO:0000256" key="1">
    <source>
        <dbReference type="SAM" id="Phobius"/>
    </source>
</evidence>
<name>A0A1D2N2H7_ORCCI</name>
<sequence>MFPRLGISHSQTRTLLHPRNPQYLHFHCQHPSLRKTKLKIAESWTFSVLSSSDSESDHTICFLVILFLLGGLTSSLSLLLVSSSSELFRFETLDESNSIEDSPIKSIVALADVRFQESSNFSEETELLSCLAEEVDSSEGLEKNEWGVVDVAGGDCTKSSSSSSSNSKPMLKLATFCEVTEDTALVSGEEAGGVETFLKNPDVLGCDDDVWTKGALSSESKVRIITESH</sequence>
<feature type="transmembrane region" description="Helical" evidence="1">
    <location>
        <begin position="60"/>
        <end position="81"/>
    </location>
</feature>
<reference evidence="2 3" key="1">
    <citation type="journal article" date="2016" name="Genome Biol. Evol.">
        <title>Gene Family Evolution Reflects Adaptation to Soil Environmental Stressors in the Genome of the Collembolan Orchesella cincta.</title>
        <authorList>
            <person name="Faddeeva-Vakhrusheva A."/>
            <person name="Derks M.F."/>
            <person name="Anvar S.Y."/>
            <person name="Agamennone V."/>
            <person name="Suring W."/>
            <person name="Smit S."/>
            <person name="van Straalen N.M."/>
            <person name="Roelofs D."/>
        </authorList>
    </citation>
    <scope>NUCLEOTIDE SEQUENCE [LARGE SCALE GENOMIC DNA]</scope>
    <source>
        <tissue evidence="2">Mixed pool</tissue>
    </source>
</reference>